<dbReference type="RefSeq" id="WP_290343781.1">
    <property type="nucleotide sequence ID" value="NZ_JAUHGV010000206.1"/>
</dbReference>
<proteinExistence type="inferred from homology"/>
<comment type="caution">
    <text evidence="3">The sequence shown here is derived from an EMBL/GenBank/DDBJ whole genome shotgun (WGS) entry which is preliminary data.</text>
</comment>
<evidence type="ECO:0000256" key="1">
    <source>
        <dbReference type="PROSITE-ProRule" id="PRU01360"/>
    </source>
</evidence>
<name>A0AAJ1R7R5_9FLAO</name>
<dbReference type="Gene3D" id="2.170.130.10">
    <property type="entry name" value="TonB-dependent receptor, plug domain"/>
    <property type="match status" value="1"/>
</dbReference>
<dbReference type="PANTHER" id="PTHR47234">
    <property type="match status" value="1"/>
</dbReference>
<evidence type="ECO:0000313" key="4">
    <source>
        <dbReference type="Proteomes" id="UP001225933"/>
    </source>
</evidence>
<protein>
    <submittedName>
        <fullName evidence="3">TonB-dependent receptor plug domain-containing protein</fullName>
    </submittedName>
</protein>
<dbReference type="Proteomes" id="UP001225933">
    <property type="component" value="Unassembled WGS sequence"/>
</dbReference>
<comment type="similarity">
    <text evidence="1">Belongs to the TonB-dependent receptor family.</text>
</comment>
<sequence length="88" mass="8834">MINGVRIGSATSGSADLTAIPLNGVERIEVLRGPRAAVYGSDAVSGVINIITTKDIHGVNSVKAGVGSDGAYEAGASLSTLSDSGNWF</sequence>
<dbReference type="InterPro" id="IPR012910">
    <property type="entry name" value="Plug_dom"/>
</dbReference>
<keyword evidence="1" id="KW-0813">Transport</keyword>
<evidence type="ECO:0000313" key="3">
    <source>
        <dbReference type="EMBL" id="MDN4015254.1"/>
    </source>
</evidence>
<feature type="non-terminal residue" evidence="3">
    <location>
        <position position="1"/>
    </location>
</feature>
<keyword evidence="1" id="KW-0472">Membrane</keyword>
<dbReference type="InterPro" id="IPR039426">
    <property type="entry name" value="TonB-dep_rcpt-like"/>
</dbReference>
<keyword evidence="1" id="KW-0812">Transmembrane</keyword>
<keyword evidence="3" id="KW-0675">Receptor</keyword>
<accession>A0AAJ1R7R5</accession>
<dbReference type="EMBL" id="JAUHGV010000206">
    <property type="protein sequence ID" value="MDN4015254.1"/>
    <property type="molecule type" value="Genomic_DNA"/>
</dbReference>
<dbReference type="PANTHER" id="PTHR47234:SF2">
    <property type="entry name" value="TONB-DEPENDENT RECEPTOR"/>
    <property type="match status" value="1"/>
</dbReference>
<gene>
    <name evidence="3" type="ORF">QX233_22660</name>
</gene>
<dbReference type="InterPro" id="IPR037066">
    <property type="entry name" value="Plug_dom_sf"/>
</dbReference>
<dbReference type="AlphaFoldDB" id="A0AAJ1R7R5"/>
<feature type="domain" description="TonB-dependent receptor plug" evidence="2">
    <location>
        <begin position="1"/>
        <end position="47"/>
    </location>
</feature>
<keyword evidence="1" id="KW-1134">Transmembrane beta strand</keyword>
<feature type="non-terminal residue" evidence="3">
    <location>
        <position position="88"/>
    </location>
</feature>
<dbReference type="SUPFAM" id="SSF56935">
    <property type="entry name" value="Porins"/>
    <property type="match status" value="1"/>
</dbReference>
<dbReference type="GO" id="GO:0009279">
    <property type="term" value="C:cell outer membrane"/>
    <property type="evidence" value="ECO:0007669"/>
    <property type="project" value="UniProtKB-SubCell"/>
</dbReference>
<keyword evidence="1" id="KW-0998">Cell outer membrane</keyword>
<comment type="subcellular location">
    <subcellularLocation>
        <location evidence="1">Cell outer membrane</location>
        <topology evidence="1">Multi-pass membrane protein</topology>
    </subcellularLocation>
</comment>
<dbReference type="PROSITE" id="PS52016">
    <property type="entry name" value="TONB_DEPENDENT_REC_3"/>
    <property type="match status" value="1"/>
</dbReference>
<reference evidence="3" key="1">
    <citation type="submission" date="2023-06" db="EMBL/GenBank/DDBJ databases">
        <title>Two Chryseobacterium gambrini strains from China.</title>
        <authorList>
            <person name="Zeng J."/>
            <person name="Wu Y."/>
        </authorList>
    </citation>
    <scope>NUCLEOTIDE SEQUENCE</scope>
    <source>
        <strain evidence="3">SQ219</strain>
    </source>
</reference>
<organism evidence="3 4">
    <name type="scientific">Chryseobacterium gambrini</name>
    <dbReference type="NCBI Taxonomy" id="373672"/>
    <lineage>
        <taxon>Bacteria</taxon>
        <taxon>Pseudomonadati</taxon>
        <taxon>Bacteroidota</taxon>
        <taxon>Flavobacteriia</taxon>
        <taxon>Flavobacteriales</taxon>
        <taxon>Weeksellaceae</taxon>
        <taxon>Chryseobacterium group</taxon>
        <taxon>Chryseobacterium</taxon>
    </lineage>
</organism>
<dbReference type="Pfam" id="PF07715">
    <property type="entry name" value="Plug"/>
    <property type="match status" value="1"/>
</dbReference>
<evidence type="ECO:0000259" key="2">
    <source>
        <dbReference type="Pfam" id="PF07715"/>
    </source>
</evidence>